<accession>A0ABS5IUQ6</accession>
<evidence type="ECO:0000313" key="3">
    <source>
        <dbReference type="Proteomes" id="UP000676386"/>
    </source>
</evidence>
<proteinExistence type="predicted"/>
<gene>
    <name evidence="2" type="ORF">KE626_02005</name>
</gene>
<protein>
    <submittedName>
        <fullName evidence="2">Carbohydrate-binding family 9-like protein</fullName>
    </submittedName>
</protein>
<dbReference type="RefSeq" id="WP_211971208.1">
    <property type="nucleotide sequence ID" value="NZ_CBFHAM010000021.1"/>
</dbReference>
<reference evidence="2 3" key="1">
    <citation type="submission" date="2021-04" db="EMBL/GenBank/DDBJ databases">
        <title>Chitinophaga sp. nov., isolated from the rhizosphere soil.</title>
        <authorList>
            <person name="He S."/>
        </authorList>
    </citation>
    <scope>NUCLEOTIDE SEQUENCE [LARGE SCALE GENOMIC DNA]</scope>
    <source>
        <strain evidence="2 3">2R12</strain>
    </source>
</reference>
<dbReference type="SUPFAM" id="SSF49344">
    <property type="entry name" value="CBD9-like"/>
    <property type="match status" value="1"/>
</dbReference>
<feature type="domain" description="Carbohydrate-binding" evidence="1">
    <location>
        <begin position="56"/>
        <end position="232"/>
    </location>
</feature>
<evidence type="ECO:0000259" key="1">
    <source>
        <dbReference type="Pfam" id="PF06452"/>
    </source>
</evidence>
<keyword evidence="3" id="KW-1185">Reference proteome</keyword>
<organism evidence="2 3">
    <name type="scientific">Chitinophaga hostae</name>
    <dbReference type="NCBI Taxonomy" id="2831022"/>
    <lineage>
        <taxon>Bacteria</taxon>
        <taxon>Pseudomonadati</taxon>
        <taxon>Bacteroidota</taxon>
        <taxon>Chitinophagia</taxon>
        <taxon>Chitinophagales</taxon>
        <taxon>Chitinophagaceae</taxon>
        <taxon>Chitinophaga</taxon>
    </lineage>
</organism>
<dbReference type="PANTHER" id="PTHR35532:SF5">
    <property type="entry name" value="CARBOHYDRATE-BINDING DOMAIN-CONTAINING PROTEIN"/>
    <property type="match status" value="1"/>
</dbReference>
<dbReference type="Pfam" id="PF06452">
    <property type="entry name" value="CBM9_1"/>
    <property type="match status" value="1"/>
</dbReference>
<dbReference type="CDD" id="cd09620">
    <property type="entry name" value="CBM9_like_3"/>
    <property type="match status" value="1"/>
</dbReference>
<evidence type="ECO:0000313" key="2">
    <source>
        <dbReference type="EMBL" id="MBS0026072.1"/>
    </source>
</evidence>
<sequence length="366" mass="41977">MRKRHNSIKGKIILIAIISLILGKTISAQTFSNAFLPFTGTPKHYVCYRATDSLAIDGKLDDAAWKNVSWSEDFEDIEGSAKPRPRLRTRVKMIWDDKYLYIAAQLEEPHIWATLRDHDAIIFHDNDFEVFIDPDGDTHQYYEIEINALNTVMDLYMGKPYRNGGEAMLNWDTKGIRTAVHINGTLNDVKNTDKEWTVEMAVPFSALSFFNNQLRPVNNSLWRINFSRVEWDTDIKNGEYVKQRKPENNWVWSPQQIINMHAPERWGYLLFTTQSKAIFQLPAAEDAKVYLWRIYYAQQAYRKNNGRYAGSLDALKLPATVTGANGQVYTITLEGISSQFTAGITGSNFAGSININQEGKVYNNRK</sequence>
<comment type="caution">
    <text evidence="2">The sequence shown here is derived from an EMBL/GenBank/DDBJ whole genome shotgun (WGS) entry which is preliminary data.</text>
</comment>
<dbReference type="PANTHER" id="PTHR35532">
    <property type="entry name" value="SIMILAR TO POLYHYDROXYALKANOATE DEPOLYMERASE"/>
    <property type="match status" value="1"/>
</dbReference>
<dbReference type="InterPro" id="IPR010502">
    <property type="entry name" value="Carb-bd_dom_fam9"/>
</dbReference>
<name>A0ABS5IUQ6_9BACT</name>
<dbReference type="Gene3D" id="2.60.40.1190">
    <property type="match status" value="1"/>
</dbReference>
<dbReference type="EMBL" id="JAGTXB010000001">
    <property type="protein sequence ID" value="MBS0026072.1"/>
    <property type="molecule type" value="Genomic_DNA"/>
</dbReference>
<dbReference type="Proteomes" id="UP000676386">
    <property type="component" value="Unassembled WGS sequence"/>
</dbReference>